<dbReference type="AlphaFoldDB" id="Q0K9W4"/>
<keyword evidence="3" id="KW-1185">Reference proteome</keyword>
<dbReference type="Proteomes" id="UP000296079">
    <property type="component" value="Chromosome 1"/>
</dbReference>
<dbReference type="Proteomes" id="UP000008210">
    <property type="component" value="Chromosome 1"/>
</dbReference>
<dbReference type="KEGG" id="reh:H16_A2108"/>
<protein>
    <recommendedName>
        <fullName evidence="5">Transposase</fullName>
    </recommendedName>
</protein>
<dbReference type="EMBL" id="CP039287">
    <property type="protein sequence ID" value="QCC01026.1"/>
    <property type="molecule type" value="Genomic_DNA"/>
</dbReference>
<organism evidence="1 3">
    <name type="scientific">Cupriavidus necator (strain ATCC 17699 / DSM 428 / KCTC 22496 / NCIMB 10442 / H16 / Stanier 337)</name>
    <name type="common">Ralstonia eutropha</name>
    <dbReference type="NCBI Taxonomy" id="381666"/>
    <lineage>
        <taxon>Bacteria</taxon>
        <taxon>Pseudomonadati</taxon>
        <taxon>Pseudomonadota</taxon>
        <taxon>Betaproteobacteria</taxon>
        <taxon>Burkholderiales</taxon>
        <taxon>Burkholderiaceae</taxon>
        <taxon>Cupriavidus</taxon>
    </lineage>
</organism>
<dbReference type="HOGENOM" id="CLU_2301124_0_0_4"/>
<sequence length="100" mass="11573">MRARTEDTAAWFWIALIWLDGTIEAIGNRCAARHADLLDTLNWAIATVQLPGLARPMVNREVNRAVDLSRRRTMVAPRLWLFGSHFQWHDFIEDMTAPEK</sequence>
<dbReference type="EMBL" id="AM260479">
    <property type="protein sequence ID" value="CAJ93207.1"/>
    <property type="molecule type" value="Genomic_DNA"/>
</dbReference>
<gene>
    <name evidence="1" type="ordered locus">H16_A2108</name>
    <name evidence="2" type="ORF">E6A55_10800</name>
</gene>
<dbReference type="RefSeq" id="WP_011615497.1">
    <property type="nucleotide sequence ID" value="NC_008313.1"/>
</dbReference>
<accession>Q0K9W4</accession>
<evidence type="ECO:0000313" key="3">
    <source>
        <dbReference type="Proteomes" id="UP000008210"/>
    </source>
</evidence>
<name>Q0K9W4_CUPNH</name>
<evidence type="ECO:0000313" key="4">
    <source>
        <dbReference type="Proteomes" id="UP000296079"/>
    </source>
</evidence>
<proteinExistence type="predicted"/>
<dbReference type="STRING" id="381666.H16_A2108"/>
<evidence type="ECO:0000313" key="2">
    <source>
        <dbReference type="EMBL" id="QCC01026.1"/>
    </source>
</evidence>
<reference evidence="1 3" key="1">
    <citation type="journal article" date="2006" name="Nat. Biotechnol.">
        <title>Genome sequence of the bioplastic-producing 'Knallgas' bacterium Ralstonia eutropha H16.</title>
        <authorList>
            <person name="Pohlmann A."/>
            <person name="Fricke W.F."/>
            <person name="Reinecke F."/>
            <person name="Kusian B."/>
            <person name="Liesegang H."/>
            <person name="Cramm R."/>
            <person name="Eitinger T."/>
            <person name="Ewering C."/>
            <person name="Potter M."/>
            <person name="Schwartz E."/>
            <person name="Strittmatter A."/>
            <person name="Voss I."/>
            <person name="Gottschalk G."/>
            <person name="Steinbuechel A."/>
            <person name="Friedrich B."/>
            <person name="Bowien B."/>
        </authorList>
    </citation>
    <scope>NUCLEOTIDE SEQUENCE [LARGE SCALE GENOMIC DNA]</scope>
    <source>
        <strain evidence="3">ATCC 17699 / DSM 428 / KCTC 22496 / NCIMB 10442 / H16 / Stanier 337</strain>
        <strain evidence="1">H16</strain>
    </source>
</reference>
<evidence type="ECO:0008006" key="5">
    <source>
        <dbReference type="Google" id="ProtNLM"/>
    </source>
</evidence>
<reference evidence="2 4" key="2">
    <citation type="submission" date="2019-04" db="EMBL/GenBank/DDBJ databases">
        <title>Long-read de novo sequencing of Cupriavidus necator H16.</title>
        <authorList>
            <person name="Little G.T."/>
            <person name="Ehsaan M."/>
            <person name="Arenas-Lopez C."/>
            <person name="Jawed K."/>
            <person name="Winzer K."/>
            <person name="Kovacs K."/>
            <person name="Malys N."/>
            <person name="Minton N.P."/>
        </authorList>
    </citation>
    <scope>NUCLEOTIDE SEQUENCE [LARGE SCALE GENOMIC DNA]</scope>
    <source>
        <strain evidence="2 4">H16</strain>
    </source>
</reference>
<evidence type="ECO:0000313" key="1">
    <source>
        <dbReference type="EMBL" id="CAJ93207.1"/>
    </source>
</evidence>